<dbReference type="Gene3D" id="1.10.10.60">
    <property type="entry name" value="Homeodomain-like"/>
    <property type="match status" value="1"/>
</dbReference>
<dbReference type="PANTHER" id="PTHR30055:SF151">
    <property type="entry name" value="TRANSCRIPTIONAL REGULATORY PROTEIN"/>
    <property type="match status" value="1"/>
</dbReference>
<evidence type="ECO:0000259" key="5">
    <source>
        <dbReference type="PROSITE" id="PS50977"/>
    </source>
</evidence>
<evidence type="ECO:0000313" key="7">
    <source>
        <dbReference type="Proteomes" id="UP001501116"/>
    </source>
</evidence>
<keyword evidence="2 4" id="KW-0238">DNA-binding</keyword>
<sequence>MADLMTLLWGAGEAPKRGPRPTLTLDAIAGAGIGIADADGLAAVTMQRVADALGVTKMALYRYVPGKDELVALMVDRGIGAPPRHEADDWRACLTEWALHLFGRFHRHPWALGATVGARVLGPHELDWMEQAVAALDGTGLGGGERLDVAATLAGHVRGIAQQAAAVPDGPEAAMATGIGAILRGRETRFPALTAAFGSAAEEGTGDNALEFGLARILDGVELLLAGRG</sequence>
<dbReference type="PANTHER" id="PTHR30055">
    <property type="entry name" value="HTH-TYPE TRANSCRIPTIONAL REGULATOR RUTR"/>
    <property type="match status" value="1"/>
</dbReference>
<dbReference type="InterPro" id="IPR050109">
    <property type="entry name" value="HTH-type_TetR-like_transc_reg"/>
</dbReference>
<dbReference type="InterPro" id="IPR004111">
    <property type="entry name" value="Repressor_TetR_C"/>
</dbReference>
<dbReference type="EMBL" id="BAAANN010000014">
    <property type="protein sequence ID" value="GAA1963566.1"/>
    <property type="molecule type" value="Genomic_DNA"/>
</dbReference>
<protein>
    <submittedName>
        <fullName evidence="6">TetR/AcrR family transcriptional regulator</fullName>
    </submittedName>
</protein>
<dbReference type="SUPFAM" id="SSF48498">
    <property type="entry name" value="Tetracyclin repressor-like, C-terminal domain"/>
    <property type="match status" value="1"/>
</dbReference>
<evidence type="ECO:0000256" key="2">
    <source>
        <dbReference type="ARBA" id="ARBA00023125"/>
    </source>
</evidence>
<name>A0ABN2R585_9PSEU</name>
<evidence type="ECO:0000313" key="6">
    <source>
        <dbReference type="EMBL" id="GAA1963566.1"/>
    </source>
</evidence>
<evidence type="ECO:0000256" key="1">
    <source>
        <dbReference type="ARBA" id="ARBA00023015"/>
    </source>
</evidence>
<keyword evidence="1" id="KW-0805">Transcription regulation</keyword>
<dbReference type="InterPro" id="IPR009057">
    <property type="entry name" value="Homeodomain-like_sf"/>
</dbReference>
<dbReference type="RefSeq" id="WP_344420269.1">
    <property type="nucleotide sequence ID" value="NZ_BAAANN010000014.1"/>
</dbReference>
<keyword evidence="3" id="KW-0804">Transcription</keyword>
<proteinExistence type="predicted"/>
<organism evidence="6 7">
    <name type="scientific">Amycolatopsis minnesotensis</name>
    <dbReference type="NCBI Taxonomy" id="337894"/>
    <lineage>
        <taxon>Bacteria</taxon>
        <taxon>Bacillati</taxon>
        <taxon>Actinomycetota</taxon>
        <taxon>Actinomycetes</taxon>
        <taxon>Pseudonocardiales</taxon>
        <taxon>Pseudonocardiaceae</taxon>
        <taxon>Amycolatopsis</taxon>
    </lineage>
</organism>
<evidence type="ECO:0000256" key="3">
    <source>
        <dbReference type="ARBA" id="ARBA00023163"/>
    </source>
</evidence>
<dbReference type="InterPro" id="IPR036271">
    <property type="entry name" value="Tet_transcr_reg_TetR-rel_C_sf"/>
</dbReference>
<evidence type="ECO:0000256" key="4">
    <source>
        <dbReference type="PROSITE-ProRule" id="PRU00335"/>
    </source>
</evidence>
<reference evidence="6 7" key="1">
    <citation type="journal article" date="2019" name="Int. J. Syst. Evol. Microbiol.">
        <title>The Global Catalogue of Microorganisms (GCM) 10K type strain sequencing project: providing services to taxonomists for standard genome sequencing and annotation.</title>
        <authorList>
            <consortium name="The Broad Institute Genomics Platform"/>
            <consortium name="The Broad Institute Genome Sequencing Center for Infectious Disease"/>
            <person name="Wu L."/>
            <person name="Ma J."/>
        </authorList>
    </citation>
    <scope>NUCLEOTIDE SEQUENCE [LARGE SCALE GENOMIC DNA]</scope>
    <source>
        <strain evidence="6 7">JCM 14545</strain>
    </source>
</reference>
<accession>A0ABN2R585</accession>
<gene>
    <name evidence="6" type="ORF">GCM10009754_38840</name>
</gene>
<dbReference type="PROSITE" id="PS50977">
    <property type="entry name" value="HTH_TETR_2"/>
    <property type="match status" value="1"/>
</dbReference>
<feature type="DNA-binding region" description="H-T-H motif" evidence="4">
    <location>
        <begin position="45"/>
        <end position="64"/>
    </location>
</feature>
<keyword evidence="7" id="KW-1185">Reference proteome</keyword>
<feature type="domain" description="HTH tetR-type" evidence="5">
    <location>
        <begin position="22"/>
        <end position="82"/>
    </location>
</feature>
<dbReference type="Pfam" id="PF00440">
    <property type="entry name" value="TetR_N"/>
    <property type="match status" value="1"/>
</dbReference>
<dbReference type="Pfam" id="PF02909">
    <property type="entry name" value="TetR_C_1"/>
    <property type="match status" value="1"/>
</dbReference>
<dbReference type="InterPro" id="IPR001647">
    <property type="entry name" value="HTH_TetR"/>
</dbReference>
<dbReference type="Gene3D" id="1.10.357.10">
    <property type="entry name" value="Tetracycline Repressor, domain 2"/>
    <property type="match status" value="1"/>
</dbReference>
<dbReference type="Proteomes" id="UP001501116">
    <property type="component" value="Unassembled WGS sequence"/>
</dbReference>
<comment type="caution">
    <text evidence="6">The sequence shown here is derived from an EMBL/GenBank/DDBJ whole genome shotgun (WGS) entry which is preliminary data.</text>
</comment>
<dbReference type="SUPFAM" id="SSF46689">
    <property type="entry name" value="Homeodomain-like"/>
    <property type="match status" value="1"/>
</dbReference>